<dbReference type="AlphaFoldDB" id="A0A8J4QHL5"/>
<dbReference type="EMBL" id="JRKL02003821">
    <property type="protein sequence ID" value="KAF3954105.1"/>
    <property type="molecule type" value="Genomic_DNA"/>
</dbReference>
<proteinExistence type="predicted"/>
<comment type="caution">
    <text evidence="2">The sequence shown here is derived from an EMBL/GenBank/DDBJ whole genome shotgun (WGS) entry which is preliminary data.</text>
</comment>
<reference evidence="2" key="1">
    <citation type="submission" date="2020-03" db="EMBL/GenBank/DDBJ databases">
        <title>Castanea mollissima Vanexum genome sequencing.</title>
        <authorList>
            <person name="Staton M."/>
        </authorList>
    </citation>
    <scope>NUCLEOTIDE SEQUENCE</scope>
    <source>
        <tissue evidence="2">Leaf</tissue>
    </source>
</reference>
<evidence type="ECO:0000313" key="2">
    <source>
        <dbReference type="EMBL" id="KAF3954105.1"/>
    </source>
</evidence>
<evidence type="ECO:0000313" key="3">
    <source>
        <dbReference type="Proteomes" id="UP000737018"/>
    </source>
</evidence>
<name>A0A8J4QHL5_9ROSI</name>
<keyword evidence="3" id="KW-1185">Reference proteome</keyword>
<sequence length="122" mass="13053">MRVGEREGETQGSEGGGGATTLGLDVSDDAGGVDLSLGLADFAAGEGEDWDWFGLGFEGLRFRLSFLQTPTSSRDGSQQLALSLSLFLTTHTRSRIEEKTSLEKEALGLFIRHGIYGKQVKG</sequence>
<accession>A0A8J4QHL5</accession>
<feature type="region of interest" description="Disordered" evidence="1">
    <location>
        <begin position="1"/>
        <end position="24"/>
    </location>
</feature>
<organism evidence="2 3">
    <name type="scientific">Castanea mollissima</name>
    <name type="common">Chinese chestnut</name>
    <dbReference type="NCBI Taxonomy" id="60419"/>
    <lineage>
        <taxon>Eukaryota</taxon>
        <taxon>Viridiplantae</taxon>
        <taxon>Streptophyta</taxon>
        <taxon>Embryophyta</taxon>
        <taxon>Tracheophyta</taxon>
        <taxon>Spermatophyta</taxon>
        <taxon>Magnoliopsida</taxon>
        <taxon>eudicotyledons</taxon>
        <taxon>Gunneridae</taxon>
        <taxon>Pentapetalae</taxon>
        <taxon>rosids</taxon>
        <taxon>fabids</taxon>
        <taxon>Fagales</taxon>
        <taxon>Fagaceae</taxon>
        <taxon>Castanea</taxon>
    </lineage>
</organism>
<protein>
    <submittedName>
        <fullName evidence="2">Uncharacterized protein</fullName>
    </submittedName>
</protein>
<gene>
    <name evidence="2" type="ORF">CMV_020505</name>
</gene>
<dbReference type="Proteomes" id="UP000737018">
    <property type="component" value="Unassembled WGS sequence"/>
</dbReference>
<evidence type="ECO:0000256" key="1">
    <source>
        <dbReference type="SAM" id="MobiDB-lite"/>
    </source>
</evidence>